<dbReference type="eggNOG" id="COG4771">
    <property type="taxonomic scope" value="Bacteria"/>
</dbReference>
<dbReference type="GO" id="GO:0015344">
    <property type="term" value="F:siderophore uptake transmembrane transporter activity"/>
    <property type="evidence" value="ECO:0007669"/>
    <property type="project" value="TreeGrafter"/>
</dbReference>
<dbReference type="InterPro" id="IPR036942">
    <property type="entry name" value="Beta-barrel_TonB_sf"/>
</dbReference>
<keyword evidence="9" id="KW-1185">Reference proteome</keyword>
<proteinExistence type="predicted"/>
<dbReference type="InterPro" id="IPR039426">
    <property type="entry name" value="TonB-dep_rcpt-like"/>
</dbReference>
<dbReference type="RefSeq" id="WP_013581744.1">
    <property type="nucleotide sequence ID" value="NC_015064.1"/>
</dbReference>
<dbReference type="PANTHER" id="PTHR30069">
    <property type="entry name" value="TONB-DEPENDENT OUTER MEMBRANE RECEPTOR"/>
    <property type="match status" value="1"/>
</dbReference>
<dbReference type="Pfam" id="PF13620">
    <property type="entry name" value="CarboxypepD_reg"/>
    <property type="match status" value="1"/>
</dbReference>
<dbReference type="SUPFAM" id="SSF56935">
    <property type="entry name" value="Porins"/>
    <property type="match status" value="1"/>
</dbReference>
<name>E8X3D1_GRATM</name>
<dbReference type="PANTHER" id="PTHR30069:SF46">
    <property type="entry name" value="OAR PROTEIN"/>
    <property type="match status" value="1"/>
</dbReference>
<keyword evidence="2" id="KW-0813">Transport</keyword>
<evidence type="ECO:0000256" key="2">
    <source>
        <dbReference type="ARBA" id="ARBA00022448"/>
    </source>
</evidence>
<dbReference type="InterPro" id="IPR008969">
    <property type="entry name" value="CarboxyPept-like_regulatory"/>
</dbReference>
<dbReference type="SUPFAM" id="SSF49464">
    <property type="entry name" value="Carboxypeptidase regulatory domain-like"/>
    <property type="match status" value="1"/>
</dbReference>
<feature type="domain" description="TonB-dependent transporter Oar-like beta-barrel" evidence="7">
    <location>
        <begin position="264"/>
        <end position="1246"/>
    </location>
</feature>
<organism evidence="9">
    <name type="scientific">Granulicella tundricola (strain ATCC BAA-1859 / DSM 23138 / MP5ACTX9)</name>
    <dbReference type="NCBI Taxonomy" id="1198114"/>
    <lineage>
        <taxon>Bacteria</taxon>
        <taxon>Pseudomonadati</taxon>
        <taxon>Acidobacteriota</taxon>
        <taxon>Terriglobia</taxon>
        <taxon>Terriglobales</taxon>
        <taxon>Acidobacteriaceae</taxon>
        <taxon>Granulicella</taxon>
    </lineage>
</organism>
<dbReference type="Gene3D" id="2.40.170.20">
    <property type="entry name" value="TonB-dependent receptor, beta-barrel domain"/>
    <property type="match status" value="1"/>
</dbReference>
<dbReference type="PaxDb" id="1198114-AciX9_3426"/>
<dbReference type="KEGG" id="acm:AciX9_3426"/>
<dbReference type="GO" id="GO:0044718">
    <property type="term" value="P:siderophore transmembrane transport"/>
    <property type="evidence" value="ECO:0007669"/>
    <property type="project" value="TreeGrafter"/>
</dbReference>
<dbReference type="AlphaFoldDB" id="E8X3D1"/>
<accession>E8X3D1</accession>
<dbReference type="Gene3D" id="2.60.40.1120">
    <property type="entry name" value="Carboxypeptidase-like, regulatory domain"/>
    <property type="match status" value="1"/>
</dbReference>
<keyword evidence="3" id="KW-1134">Transmembrane beta strand</keyword>
<comment type="subcellular location">
    <subcellularLocation>
        <location evidence="1">Cell outer membrane</location>
        <topology evidence="1">Multi-pass membrane protein</topology>
    </subcellularLocation>
</comment>
<evidence type="ECO:0000256" key="3">
    <source>
        <dbReference type="ARBA" id="ARBA00022452"/>
    </source>
</evidence>
<dbReference type="Proteomes" id="UP000000343">
    <property type="component" value="Chromosome"/>
</dbReference>
<evidence type="ECO:0000259" key="7">
    <source>
        <dbReference type="Pfam" id="PF25183"/>
    </source>
</evidence>
<keyword evidence="6" id="KW-0998">Cell outer membrane</keyword>
<evidence type="ECO:0000256" key="1">
    <source>
        <dbReference type="ARBA" id="ARBA00004571"/>
    </source>
</evidence>
<dbReference type="GO" id="GO:0009279">
    <property type="term" value="C:cell outer membrane"/>
    <property type="evidence" value="ECO:0007669"/>
    <property type="project" value="UniProtKB-SubCell"/>
</dbReference>
<dbReference type="EMBL" id="CP002480">
    <property type="protein sequence ID" value="ADW70432.1"/>
    <property type="molecule type" value="Genomic_DNA"/>
</dbReference>
<protein>
    <recommendedName>
        <fullName evidence="7">TonB-dependent transporter Oar-like beta-barrel domain-containing protein</fullName>
    </recommendedName>
</protein>
<keyword evidence="4" id="KW-0812">Transmembrane</keyword>
<dbReference type="Pfam" id="PF25183">
    <property type="entry name" value="OMP_b-brl_4"/>
    <property type="match status" value="1"/>
</dbReference>
<evidence type="ECO:0000256" key="5">
    <source>
        <dbReference type="ARBA" id="ARBA00023136"/>
    </source>
</evidence>
<evidence type="ECO:0000313" key="8">
    <source>
        <dbReference type="EMBL" id="ADW70432.1"/>
    </source>
</evidence>
<reference evidence="9" key="1">
    <citation type="submission" date="2011-01" db="EMBL/GenBank/DDBJ databases">
        <title>Complete sequence of chromosome of Acidobacterium sp. MP5ACTX9.</title>
        <authorList>
            <consortium name="US DOE Joint Genome Institute"/>
            <person name="Lucas S."/>
            <person name="Copeland A."/>
            <person name="Lapidus A."/>
            <person name="Cheng J.-F."/>
            <person name="Goodwin L."/>
            <person name="Pitluck S."/>
            <person name="Teshima H."/>
            <person name="Detter J.C."/>
            <person name="Han C."/>
            <person name="Tapia R."/>
            <person name="Land M."/>
            <person name="Hauser L."/>
            <person name="Kyrpides N."/>
            <person name="Ivanova N."/>
            <person name="Ovchinnikova G."/>
            <person name="Pagani I."/>
            <person name="Rawat S.R."/>
            <person name="Mannisto M."/>
            <person name="Haggblom M.M."/>
            <person name="Woyke T."/>
        </authorList>
    </citation>
    <scope>NUCLEOTIDE SEQUENCE [LARGE SCALE GENOMIC DNA]</scope>
    <source>
        <strain evidence="9">MP5ACTX9</strain>
    </source>
</reference>
<dbReference type="STRING" id="1198114.AciX9_3426"/>
<sequence length="1253" mass="134135">MTLDSFNPQNPRAPRRTRRIHGLFLAVAAVALMITAVASAQLAGKGALRGSVTDSTGAAVPGATIVVTNIATNTKQTLVSTSAGDYEVSLDPGKYTVTVTLAGFKSFVQQNIQVDALQTFGVNAQLQTGDVSETITVTDAPPTLETSNATLGVTLEQEQYSNLPIIQDGGGQRRATDLASLLPGVSANVSNGNLTTNAGIVNGGGSRGATSSIYINGVPITSVAGEGDPRFVWTSLAVDSIDQLQVQTIGYSAIYEGQGVQNYVVKSGSNKLHGVVYDYFRNTALDTWGFLAKYSPNLPATKPVEHQNEYGAFFGFPIIKDKLFVFGGYEGYRYSRLVPQQQETIPTLLQRTGDFTESAANPIYDPNSTQFFAACPTNTKVSCYQRTPFMGVKNGIPTANVIPTGRLSPVALNLEKYLPIPTTGDLANNYVVNYHTGLNNWSTANRIDYHVSERQSISGVIAFGRQSTTAPSAVVVSSGTTTNGLPPPYISTQQFAPKTKVLLFEHDYTFTPKVINQFKYGYGRYDGPGYNQDEGNGFGAAANGITGLPAGQASDSFPTVTFSGNTNINRWAGYSSNRPVASGYVAVDNVQWNLGKHSLTIGGEVAWLQYNYLVNATGVNPLQLTFSNSLTAGYTPSSTTQVTTSGIGYASFMLGAANSASFTQSSVPETGARFRPISPYIQDNWKVNSKLTLDIGLRYDYYPTYKEVKDRFSFLDPNAINPLTGTKGAIAFGGTGVGTCNCHQPVNDYLKNFGPRIGMAFSPDPKTVFRGSYAIIYTHGNDNGGSASSRQGSGLEGFSVTPTTTVVDPTAAQTGTTYYKLDNPYPSYTLPPTLNAGLGTYYTTNSTQSPQTPTYADPYYGGRAPQFINWSFGLQREITSNMALTISYVGSQGHFLQPDSLIARGTASNALDPQYLALNTKLNDKTSTAAGLADLASVGKSLPYATFGGIGNPAVSQALKPFPQYSSVSDSFGFVGNSRYEALQVYLTQRLAHGLTFMTNYTWSRSIDNNGTFRSGYDISAQFASDGKFHAARSLDKSLSLGDQRHKFVITGAYDLPFGKGDLGGGHFITRALFGGYKLSTIFQAFSGAPLSIIQNSCPTNPAIANTNACTPFLNPAYSGNGRKAGTLPFTAANLSKNIYLDSNAFLSAAASPTYMFNTTARTAPYSGLFQPPNYKLDMSIRRSFPIPTGGLHDGTRLTFEADMFNVTNHTHFVYSALNAPLTSFGTSSYGTLTVDTNSPTNRAVQLAARIEF</sequence>
<evidence type="ECO:0000256" key="4">
    <source>
        <dbReference type="ARBA" id="ARBA00022692"/>
    </source>
</evidence>
<gene>
    <name evidence="8" type="ordered locus">AciX9_3426</name>
</gene>
<dbReference type="InterPro" id="IPR057601">
    <property type="entry name" value="Oar-like_b-barrel"/>
</dbReference>
<evidence type="ECO:0000313" key="9">
    <source>
        <dbReference type="Proteomes" id="UP000000343"/>
    </source>
</evidence>
<dbReference type="HOGENOM" id="CLU_006298_0_0_0"/>
<keyword evidence="5" id="KW-0472">Membrane</keyword>
<evidence type="ECO:0000256" key="6">
    <source>
        <dbReference type="ARBA" id="ARBA00023237"/>
    </source>
</evidence>